<accession>A0ABY9TQX8</accession>
<keyword evidence="17" id="KW-1185">Reference proteome</keyword>
<dbReference type="EMBL" id="CP134146">
    <property type="protein sequence ID" value="WNC70159.1"/>
    <property type="molecule type" value="Genomic_DNA"/>
</dbReference>
<dbReference type="RefSeq" id="WP_348389300.1">
    <property type="nucleotide sequence ID" value="NZ_CP134146.1"/>
</dbReference>
<gene>
    <name evidence="16" type="primary">odhB</name>
    <name evidence="16" type="ORF">RI845_08455</name>
</gene>
<dbReference type="InterPro" id="IPR006255">
    <property type="entry name" value="SucB"/>
</dbReference>
<dbReference type="InterPro" id="IPR050537">
    <property type="entry name" value="2-oxoacid_dehydrogenase"/>
</dbReference>
<sequence>MTTEIKVPVLPESVADATVATWHVQVGDSVTRDQILVDIETDKVVLEVVALEDGVISAINEEEGATVLGEQVIGVIGASDVKAAPAAKKSTDAAPTAAAKVIDINVPVLPESVADATVSTWHVSEGETVSRDQNLVDIETDKVVLEVVAQEDGVIGKIIHAEGDTVLGDQTIGHLNAGAVTAPVAAASEDTAGDDVASPSVRRLLTENGLTAAQVKGTGKGGRISKEDVEAHLSAAKAPKAAPKAAPAPSAPVVAQGERSQKRVPMTRLRKTIANRLLEAKNSTAMLTTFNEVNMKPIMDLRAQYKDLFEKTHDTRLGFMSFYVKAVTEALKRYPAVNASIDGDDIVYHNFFDISIAVSTPRGLVTPVLRDADQLGMAGIENGIRDLAIKGRDGKLTMDEMTGGNFTITNGGVFGSLISTPILNLPQAAILGMHKIQDRPMAVNGKVEILPMMYLALSYDHRLIDGKESVGFLVTIKELLEDPARLLLDI</sequence>
<keyword evidence="7 12" id="KW-0816">Tricarboxylic acid cycle</keyword>
<comment type="catalytic activity">
    <reaction evidence="11 12">
        <text>N(6)-[(R)-dihydrolipoyl]-L-lysyl-[protein] + succinyl-CoA = N(6)-[(R)-S(8)-succinyldihydrolipoyl]-L-lysyl-[protein] + CoA</text>
        <dbReference type="Rhea" id="RHEA:15213"/>
        <dbReference type="Rhea" id="RHEA-COMP:10475"/>
        <dbReference type="Rhea" id="RHEA-COMP:20092"/>
        <dbReference type="ChEBI" id="CHEBI:57287"/>
        <dbReference type="ChEBI" id="CHEBI:57292"/>
        <dbReference type="ChEBI" id="CHEBI:83100"/>
        <dbReference type="ChEBI" id="CHEBI:83120"/>
        <dbReference type="EC" id="2.3.1.61"/>
    </reaction>
</comment>
<dbReference type="Pfam" id="PF00364">
    <property type="entry name" value="Biotin_lipoyl"/>
    <property type="match status" value="2"/>
</dbReference>
<dbReference type="Pfam" id="PF02817">
    <property type="entry name" value="E3_binding"/>
    <property type="match status" value="1"/>
</dbReference>
<proteinExistence type="inferred from homology"/>
<dbReference type="SUPFAM" id="SSF51230">
    <property type="entry name" value="Single hybrid motif"/>
    <property type="match status" value="2"/>
</dbReference>
<dbReference type="Pfam" id="PF00198">
    <property type="entry name" value="2-oxoacid_dh"/>
    <property type="match status" value="1"/>
</dbReference>
<dbReference type="InterPro" id="IPR003016">
    <property type="entry name" value="2-oxoA_DH_lipoyl-BS"/>
</dbReference>
<evidence type="ECO:0000256" key="13">
    <source>
        <dbReference type="SAM" id="MobiDB-lite"/>
    </source>
</evidence>
<feature type="compositionally biased region" description="Low complexity" evidence="13">
    <location>
        <begin position="235"/>
        <end position="255"/>
    </location>
</feature>
<comment type="cofactor">
    <cofactor evidence="1">
        <name>(R)-lipoate</name>
        <dbReference type="ChEBI" id="CHEBI:83088"/>
    </cofactor>
</comment>
<comment type="pathway">
    <text evidence="3 12">Amino-acid degradation; L-lysine degradation via saccharopine pathway; glutaryl-CoA from L-lysine: step 6/6.</text>
</comment>
<dbReference type="Gene3D" id="4.10.320.10">
    <property type="entry name" value="E3-binding domain"/>
    <property type="match status" value="1"/>
</dbReference>
<feature type="domain" description="Lipoyl-binding" evidence="14">
    <location>
        <begin position="101"/>
        <end position="176"/>
    </location>
</feature>
<keyword evidence="10 12" id="KW-0012">Acyltransferase</keyword>
<evidence type="ECO:0000256" key="10">
    <source>
        <dbReference type="ARBA" id="ARBA00023315"/>
    </source>
</evidence>
<evidence type="ECO:0000256" key="1">
    <source>
        <dbReference type="ARBA" id="ARBA00001938"/>
    </source>
</evidence>
<evidence type="ECO:0000259" key="15">
    <source>
        <dbReference type="PROSITE" id="PS51826"/>
    </source>
</evidence>
<evidence type="ECO:0000256" key="11">
    <source>
        <dbReference type="ARBA" id="ARBA00052761"/>
    </source>
</evidence>
<evidence type="ECO:0000259" key="14">
    <source>
        <dbReference type="PROSITE" id="PS50968"/>
    </source>
</evidence>
<comment type="function">
    <text evidence="2 12">E2 component of the 2-oxoglutarate dehydrogenase (OGDH) complex which catalyzes the second step in the conversion of 2-oxoglutarate to succinyl-CoA and CO(2).</text>
</comment>
<evidence type="ECO:0000256" key="8">
    <source>
        <dbReference type="ARBA" id="ARBA00022679"/>
    </source>
</evidence>
<name>A0ABY9TQX8_9GAMM</name>
<dbReference type="Gene3D" id="2.40.50.100">
    <property type="match status" value="2"/>
</dbReference>
<dbReference type="SUPFAM" id="SSF47005">
    <property type="entry name" value="Peripheral subunit-binding domain of 2-oxo acid dehydrogenase complex"/>
    <property type="match status" value="1"/>
</dbReference>
<dbReference type="NCBIfam" id="TIGR01347">
    <property type="entry name" value="sucB"/>
    <property type="match status" value="1"/>
</dbReference>
<evidence type="ECO:0000256" key="12">
    <source>
        <dbReference type="RuleBase" id="RU361138"/>
    </source>
</evidence>
<organism evidence="16 17">
    <name type="scientific">Thalassotalea nanhaiensis</name>
    <dbReference type="NCBI Taxonomy" id="3065648"/>
    <lineage>
        <taxon>Bacteria</taxon>
        <taxon>Pseudomonadati</taxon>
        <taxon>Pseudomonadota</taxon>
        <taxon>Gammaproteobacteria</taxon>
        <taxon>Alteromonadales</taxon>
        <taxon>Colwelliaceae</taxon>
        <taxon>Thalassotalea</taxon>
    </lineage>
</organism>
<feature type="domain" description="Lipoyl-binding" evidence="14">
    <location>
        <begin position="2"/>
        <end position="77"/>
    </location>
</feature>
<dbReference type="PANTHER" id="PTHR43416">
    <property type="entry name" value="DIHYDROLIPOYLLYSINE-RESIDUE SUCCINYLTRANSFERASE COMPONENT OF 2-OXOGLUTARATE DEHYDROGENASE COMPLEX, MITOCHONDRIAL-RELATED"/>
    <property type="match status" value="1"/>
</dbReference>
<evidence type="ECO:0000256" key="5">
    <source>
        <dbReference type="ARBA" id="ARBA00012945"/>
    </source>
</evidence>
<keyword evidence="8 12" id="KW-0808">Transferase</keyword>
<keyword evidence="9 12" id="KW-0450">Lipoyl</keyword>
<evidence type="ECO:0000256" key="7">
    <source>
        <dbReference type="ARBA" id="ARBA00022532"/>
    </source>
</evidence>
<dbReference type="GO" id="GO:0004149">
    <property type="term" value="F:dihydrolipoyllysine-residue succinyltransferase activity"/>
    <property type="evidence" value="ECO:0007669"/>
    <property type="project" value="UniProtKB-EC"/>
</dbReference>
<dbReference type="InterPro" id="IPR004167">
    <property type="entry name" value="PSBD"/>
</dbReference>
<dbReference type="InterPro" id="IPR000089">
    <property type="entry name" value="Biotin_lipoyl"/>
</dbReference>
<evidence type="ECO:0000256" key="6">
    <source>
        <dbReference type="ARBA" id="ARBA00019511"/>
    </source>
</evidence>
<dbReference type="InterPro" id="IPR011053">
    <property type="entry name" value="Single_hybrid_motif"/>
</dbReference>
<dbReference type="InterPro" id="IPR023213">
    <property type="entry name" value="CAT-like_dom_sf"/>
</dbReference>
<evidence type="ECO:0000256" key="2">
    <source>
        <dbReference type="ARBA" id="ARBA00004052"/>
    </source>
</evidence>
<evidence type="ECO:0000313" key="17">
    <source>
        <dbReference type="Proteomes" id="UP001248581"/>
    </source>
</evidence>
<comment type="similarity">
    <text evidence="4 12">Belongs to the 2-oxoacid dehydrogenase family.</text>
</comment>
<evidence type="ECO:0000256" key="9">
    <source>
        <dbReference type="ARBA" id="ARBA00022823"/>
    </source>
</evidence>
<dbReference type="EC" id="2.3.1.61" evidence="5 12"/>
<dbReference type="PROSITE" id="PS51826">
    <property type="entry name" value="PSBD"/>
    <property type="match status" value="1"/>
</dbReference>
<dbReference type="Gene3D" id="3.30.559.10">
    <property type="entry name" value="Chloramphenicol acetyltransferase-like domain"/>
    <property type="match status" value="1"/>
</dbReference>
<dbReference type="CDD" id="cd06849">
    <property type="entry name" value="lipoyl_domain"/>
    <property type="match status" value="2"/>
</dbReference>
<dbReference type="InterPro" id="IPR036625">
    <property type="entry name" value="E3-bd_dom_sf"/>
</dbReference>
<reference evidence="17" key="1">
    <citation type="submission" date="2023-09" db="EMBL/GenBank/DDBJ databases">
        <authorList>
            <person name="Li S."/>
            <person name="Li X."/>
            <person name="Zhang C."/>
            <person name="Zhao Z."/>
        </authorList>
    </citation>
    <scope>NUCLEOTIDE SEQUENCE [LARGE SCALE GENOMIC DNA]</scope>
    <source>
        <strain evidence="17">SQ345</strain>
    </source>
</reference>
<dbReference type="PANTHER" id="PTHR43416:SF5">
    <property type="entry name" value="DIHYDROLIPOYLLYSINE-RESIDUE SUCCINYLTRANSFERASE COMPONENT OF 2-OXOGLUTARATE DEHYDROGENASE COMPLEX, MITOCHONDRIAL"/>
    <property type="match status" value="1"/>
</dbReference>
<evidence type="ECO:0000313" key="16">
    <source>
        <dbReference type="EMBL" id="WNC70159.1"/>
    </source>
</evidence>
<dbReference type="InterPro" id="IPR001078">
    <property type="entry name" value="2-oxoacid_DH_actylTfrase"/>
</dbReference>
<feature type="region of interest" description="Disordered" evidence="13">
    <location>
        <begin position="235"/>
        <end position="262"/>
    </location>
</feature>
<feature type="domain" description="Peripheral subunit-binding (PSBD)" evidence="15">
    <location>
        <begin position="196"/>
        <end position="233"/>
    </location>
</feature>
<evidence type="ECO:0000256" key="4">
    <source>
        <dbReference type="ARBA" id="ARBA00007317"/>
    </source>
</evidence>
<dbReference type="Proteomes" id="UP001248581">
    <property type="component" value="Chromosome"/>
</dbReference>
<dbReference type="NCBIfam" id="NF004309">
    <property type="entry name" value="PRK05704.1"/>
    <property type="match status" value="1"/>
</dbReference>
<evidence type="ECO:0000256" key="3">
    <source>
        <dbReference type="ARBA" id="ARBA00005145"/>
    </source>
</evidence>
<protein>
    <recommendedName>
        <fullName evidence="6 12">Dihydrolipoyllysine-residue succinyltransferase component of 2-oxoglutarate dehydrogenase complex</fullName>
        <ecNumber evidence="5 12">2.3.1.61</ecNumber>
    </recommendedName>
    <alternativeName>
        <fullName evidence="12">2-oxoglutarate dehydrogenase complex component E2</fullName>
    </alternativeName>
</protein>
<dbReference type="PROSITE" id="PS00189">
    <property type="entry name" value="LIPOYL"/>
    <property type="match status" value="2"/>
</dbReference>
<dbReference type="PROSITE" id="PS50968">
    <property type="entry name" value="BIOTINYL_LIPOYL"/>
    <property type="match status" value="2"/>
</dbReference>
<dbReference type="SUPFAM" id="SSF52777">
    <property type="entry name" value="CoA-dependent acyltransferases"/>
    <property type="match status" value="1"/>
</dbReference>